<evidence type="ECO:0000256" key="2">
    <source>
        <dbReference type="ARBA" id="ARBA00022630"/>
    </source>
</evidence>
<evidence type="ECO:0000256" key="4">
    <source>
        <dbReference type="ARBA" id="ARBA00023002"/>
    </source>
</evidence>
<keyword evidence="6" id="KW-1133">Transmembrane helix</keyword>
<keyword evidence="6" id="KW-0812">Transmembrane</keyword>
<name>W2S7S2_CYPE1</name>
<evidence type="ECO:0000313" key="9">
    <source>
        <dbReference type="Proteomes" id="UP000030752"/>
    </source>
</evidence>
<keyword evidence="4" id="KW-0560">Oxidoreductase</keyword>
<organism evidence="8 9">
    <name type="scientific">Cyphellophora europaea (strain CBS 101466)</name>
    <name type="common">Phialophora europaea</name>
    <dbReference type="NCBI Taxonomy" id="1220924"/>
    <lineage>
        <taxon>Eukaryota</taxon>
        <taxon>Fungi</taxon>
        <taxon>Dikarya</taxon>
        <taxon>Ascomycota</taxon>
        <taxon>Pezizomycotina</taxon>
        <taxon>Eurotiomycetes</taxon>
        <taxon>Chaetothyriomycetidae</taxon>
        <taxon>Chaetothyriales</taxon>
        <taxon>Cyphellophoraceae</taxon>
        <taxon>Cyphellophora</taxon>
    </lineage>
</organism>
<dbReference type="InterPro" id="IPR002938">
    <property type="entry name" value="FAD-bd"/>
</dbReference>
<dbReference type="SUPFAM" id="SSF54373">
    <property type="entry name" value="FAD-linked reductases, C-terminal domain"/>
    <property type="match status" value="1"/>
</dbReference>
<keyword evidence="9" id="KW-1185">Reference proteome</keyword>
<dbReference type="OrthoDB" id="40579at2759"/>
<dbReference type="Gene3D" id="3.50.50.60">
    <property type="entry name" value="FAD/NAD(P)-binding domain"/>
    <property type="match status" value="1"/>
</dbReference>
<dbReference type="PANTHER" id="PTHR13789">
    <property type="entry name" value="MONOOXYGENASE"/>
    <property type="match status" value="1"/>
</dbReference>
<evidence type="ECO:0000256" key="3">
    <source>
        <dbReference type="ARBA" id="ARBA00022827"/>
    </source>
</evidence>
<evidence type="ECO:0000313" key="8">
    <source>
        <dbReference type="EMBL" id="ETN44727.1"/>
    </source>
</evidence>
<keyword evidence="2" id="KW-0285">Flavoprotein</keyword>
<dbReference type="SUPFAM" id="SSF51905">
    <property type="entry name" value="FAD/NAD(P)-binding domain"/>
    <property type="match status" value="1"/>
</dbReference>
<dbReference type="PANTHER" id="PTHR13789:SF314">
    <property type="entry name" value="FAD-BINDING DOMAIN-CONTAINING PROTEIN"/>
    <property type="match status" value="1"/>
</dbReference>
<dbReference type="VEuPathDB" id="FungiDB:HMPREF1541_10397"/>
<evidence type="ECO:0000256" key="5">
    <source>
        <dbReference type="ARBA" id="ARBA00023033"/>
    </source>
</evidence>
<dbReference type="STRING" id="1220924.W2S7S2"/>
<evidence type="ECO:0000256" key="6">
    <source>
        <dbReference type="SAM" id="Phobius"/>
    </source>
</evidence>
<dbReference type="eggNOG" id="KOG2614">
    <property type="taxonomic scope" value="Eukaryota"/>
</dbReference>
<proteinExistence type="inferred from homology"/>
<dbReference type="PRINTS" id="PR00420">
    <property type="entry name" value="RNGMNOXGNASE"/>
</dbReference>
<dbReference type="GeneID" id="19977736"/>
<keyword evidence="3" id="KW-0274">FAD</keyword>
<dbReference type="InterPro" id="IPR050493">
    <property type="entry name" value="FAD-dep_Monooxygenase_BioMet"/>
</dbReference>
<dbReference type="GO" id="GO:0004497">
    <property type="term" value="F:monooxygenase activity"/>
    <property type="evidence" value="ECO:0007669"/>
    <property type="project" value="UniProtKB-KW"/>
</dbReference>
<dbReference type="InParanoid" id="W2S7S2"/>
<dbReference type="RefSeq" id="XP_008713290.1">
    <property type="nucleotide sequence ID" value="XM_008715068.1"/>
</dbReference>
<sequence length="412" mass="44417">MPESPQLHVIIVGAGLAGLTAALILAPHHRVTVYERGGPDVATGGQGIIVAPNGVKILQGIGFEPARAGAVPIRGIRTYGRDGVLLEDVDMDLKQRFGADSWAIKRGDFRGVLGQMVAEAAKGEGMVEIVYGSGVVGVECDRGVVELEGGEKVKGDVVIVADGVHSRLRNTILKSNEYKAKKTGLTCYRIAVSTEDASVALGDLPPPHWWDPSNSQNNSALIFADDGSPRFITAYPIRNAEMFNLSCILRTDESTKTTAESWHADGDRNEMIETFSDFGEQVKRILSAATEVKVWELQDLEPLPTWTSGRVMLIGDAAHAMSPLQGQGANMSIEDAESLRLLTPDTRPEDVLELLKLAESVRRPRTAQVLAQTRASHSKFATVGERLTANLDFNCGYDGIHDALARQKAAAK</sequence>
<feature type="transmembrane region" description="Helical" evidence="6">
    <location>
        <begin position="6"/>
        <end position="26"/>
    </location>
</feature>
<dbReference type="InterPro" id="IPR036188">
    <property type="entry name" value="FAD/NAD-bd_sf"/>
</dbReference>
<dbReference type="GO" id="GO:0071949">
    <property type="term" value="F:FAD binding"/>
    <property type="evidence" value="ECO:0007669"/>
    <property type="project" value="InterPro"/>
</dbReference>
<reference evidence="8 9" key="1">
    <citation type="submission" date="2013-03" db="EMBL/GenBank/DDBJ databases">
        <title>The Genome Sequence of Phialophora europaea CBS 101466.</title>
        <authorList>
            <consortium name="The Broad Institute Genomics Platform"/>
            <person name="Cuomo C."/>
            <person name="de Hoog S."/>
            <person name="Gorbushina A."/>
            <person name="Walker B."/>
            <person name="Young S.K."/>
            <person name="Zeng Q."/>
            <person name="Gargeya S."/>
            <person name="Fitzgerald M."/>
            <person name="Haas B."/>
            <person name="Abouelleil A."/>
            <person name="Allen A.W."/>
            <person name="Alvarado L."/>
            <person name="Arachchi H.M."/>
            <person name="Berlin A.M."/>
            <person name="Chapman S.B."/>
            <person name="Gainer-Dewar J."/>
            <person name="Goldberg J."/>
            <person name="Griggs A."/>
            <person name="Gujja S."/>
            <person name="Hansen M."/>
            <person name="Howarth C."/>
            <person name="Imamovic A."/>
            <person name="Ireland A."/>
            <person name="Larimer J."/>
            <person name="McCowan C."/>
            <person name="Murphy C."/>
            <person name="Pearson M."/>
            <person name="Poon T.W."/>
            <person name="Priest M."/>
            <person name="Roberts A."/>
            <person name="Saif S."/>
            <person name="Shea T."/>
            <person name="Sisk P."/>
            <person name="Sykes S."/>
            <person name="Wortman J."/>
            <person name="Nusbaum C."/>
            <person name="Birren B."/>
        </authorList>
    </citation>
    <scope>NUCLEOTIDE SEQUENCE [LARGE SCALE GENOMIC DNA]</scope>
    <source>
        <strain evidence="8 9">CBS 101466</strain>
    </source>
</reference>
<dbReference type="Proteomes" id="UP000030752">
    <property type="component" value="Unassembled WGS sequence"/>
</dbReference>
<dbReference type="HOGENOM" id="CLU_009665_19_0_1"/>
<dbReference type="Pfam" id="PF01494">
    <property type="entry name" value="FAD_binding_3"/>
    <property type="match status" value="1"/>
</dbReference>
<gene>
    <name evidence="8" type="ORF">HMPREF1541_10397</name>
</gene>
<accession>W2S7S2</accession>
<feature type="domain" description="FAD-binding" evidence="7">
    <location>
        <begin position="7"/>
        <end position="372"/>
    </location>
</feature>
<protein>
    <recommendedName>
        <fullName evidence="7">FAD-binding domain-containing protein</fullName>
    </recommendedName>
</protein>
<keyword evidence="6" id="KW-0472">Membrane</keyword>
<keyword evidence="5" id="KW-0503">Monooxygenase</keyword>
<dbReference type="EMBL" id="KB822714">
    <property type="protein sequence ID" value="ETN44727.1"/>
    <property type="molecule type" value="Genomic_DNA"/>
</dbReference>
<evidence type="ECO:0000259" key="7">
    <source>
        <dbReference type="Pfam" id="PF01494"/>
    </source>
</evidence>
<comment type="similarity">
    <text evidence="1">Belongs to the paxM FAD-dependent monooxygenase family.</text>
</comment>
<evidence type="ECO:0000256" key="1">
    <source>
        <dbReference type="ARBA" id="ARBA00007992"/>
    </source>
</evidence>
<dbReference type="AlphaFoldDB" id="W2S7S2"/>